<comment type="caution">
    <text evidence="3">The sequence shown here is derived from an EMBL/GenBank/DDBJ whole genome shotgun (WGS) entry which is preliminary data.</text>
</comment>
<keyword evidence="4" id="KW-1185">Reference proteome</keyword>
<dbReference type="EC" id="3.1.4.58" evidence="2"/>
<dbReference type="EMBL" id="JAGGDJ010000017">
    <property type="protein sequence ID" value="MBO7746343.1"/>
    <property type="molecule type" value="Genomic_DNA"/>
</dbReference>
<dbReference type="NCBIfam" id="TIGR02258">
    <property type="entry name" value="2_5_ligase"/>
    <property type="match status" value="1"/>
</dbReference>
<evidence type="ECO:0000256" key="1">
    <source>
        <dbReference type="ARBA" id="ARBA00022801"/>
    </source>
</evidence>
<proteinExistence type="inferred from homology"/>
<name>A0ABS3WDG7_9BACL</name>
<evidence type="ECO:0000256" key="2">
    <source>
        <dbReference type="HAMAP-Rule" id="MF_01940"/>
    </source>
</evidence>
<dbReference type="Pfam" id="PF13563">
    <property type="entry name" value="2_5_RNA_ligase2"/>
    <property type="match status" value="1"/>
</dbReference>
<feature type="active site" description="Proton acceptor" evidence="2">
    <location>
        <position position="121"/>
    </location>
</feature>
<dbReference type="RefSeq" id="WP_208849127.1">
    <property type="nucleotide sequence ID" value="NZ_JAGGDJ010000017.1"/>
</dbReference>
<dbReference type="Gene3D" id="3.90.1140.10">
    <property type="entry name" value="Cyclic phosphodiesterase"/>
    <property type="match status" value="1"/>
</dbReference>
<accession>A0ABS3WDG7</accession>
<evidence type="ECO:0000313" key="4">
    <source>
        <dbReference type="Proteomes" id="UP000670947"/>
    </source>
</evidence>
<evidence type="ECO:0000313" key="3">
    <source>
        <dbReference type="EMBL" id="MBO7746343.1"/>
    </source>
</evidence>
<keyword evidence="1 2" id="KW-0378">Hydrolase</keyword>
<reference evidence="3 4" key="1">
    <citation type="submission" date="2021-03" db="EMBL/GenBank/DDBJ databases">
        <title>Paenibacillus artemisicola MWE-103 whole genome sequence.</title>
        <authorList>
            <person name="Ham Y.J."/>
        </authorList>
    </citation>
    <scope>NUCLEOTIDE SEQUENCE [LARGE SCALE GENOMIC DNA]</scope>
    <source>
        <strain evidence="3 4">MWE-103</strain>
    </source>
</reference>
<feature type="short sequence motif" description="HXTX 1" evidence="2">
    <location>
        <begin position="40"/>
        <end position="43"/>
    </location>
</feature>
<comment type="function">
    <text evidence="2">Hydrolyzes RNA 2',3'-cyclic phosphodiester to an RNA 2'-phosphomonoester.</text>
</comment>
<comment type="catalytic activity">
    <reaction evidence="2">
        <text>a 3'-end 2',3'-cyclophospho-ribonucleotide-RNA + H2O = a 3'-end 2'-phospho-ribonucleotide-RNA + H(+)</text>
        <dbReference type="Rhea" id="RHEA:11828"/>
        <dbReference type="Rhea" id="RHEA-COMP:10464"/>
        <dbReference type="Rhea" id="RHEA-COMP:17353"/>
        <dbReference type="ChEBI" id="CHEBI:15377"/>
        <dbReference type="ChEBI" id="CHEBI:15378"/>
        <dbReference type="ChEBI" id="CHEBI:83064"/>
        <dbReference type="ChEBI" id="CHEBI:173113"/>
        <dbReference type="EC" id="3.1.4.58"/>
    </reaction>
</comment>
<dbReference type="SUPFAM" id="SSF55144">
    <property type="entry name" value="LigT-like"/>
    <property type="match status" value="1"/>
</dbReference>
<gene>
    <name evidence="3" type="primary">thpR</name>
    <name evidence="3" type="ORF">I8J29_19205</name>
</gene>
<dbReference type="PANTHER" id="PTHR35561:SF1">
    <property type="entry name" value="RNA 2',3'-CYCLIC PHOSPHODIESTERASE"/>
    <property type="match status" value="1"/>
</dbReference>
<comment type="caution">
    <text evidence="2">Lacks conserved residue(s) required for the propagation of feature annotation.</text>
</comment>
<dbReference type="InterPro" id="IPR009097">
    <property type="entry name" value="Cyclic_Pdiesterase"/>
</dbReference>
<sequence length="175" mass="19863">MELFVGLDFPAAVSQELKRVQRALRVFDPSGAYEPKENFHLTLHYIGDVASPDALTERLLKVNRKPFELTLHELGMFDIVGGNVVWVNVRAEPRLHDLHQRISGILAELSTGKKQYSFDPHISIAYECRANISDVFSSCTVAAVTFAVSRFYLYEVSDLPEGMRFRKLNDFELKG</sequence>
<comment type="similarity">
    <text evidence="2">Belongs to the 2H phosphoesterase superfamily. ThpR family.</text>
</comment>
<feature type="active site" description="Proton donor" evidence="2">
    <location>
        <position position="40"/>
    </location>
</feature>
<dbReference type="PANTHER" id="PTHR35561">
    <property type="entry name" value="RNA 2',3'-CYCLIC PHOSPHODIESTERASE"/>
    <property type="match status" value="1"/>
</dbReference>
<protein>
    <recommendedName>
        <fullName evidence="2">RNA 2',3'-cyclic phosphodiesterase</fullName>
        <shortName evidence="2">RNA 2',3'-CPDase</shortName>
        <ecNumber evidence="2">3.1.4.58</ecNumber>
    </recommendedName>
</protein>
<dbReference type="Proteomes" id="UP000670947">
    <property type="component" value="Unassembled WGS sequence"/>
</dbReference>
<dbReference type="HAMAP" id="MF_01940">
    <property type="entry name" value="RNA_CPDase"/>
    <property type="match status" value="1"/>
</dbReference>
<dbReference type="InterPro" id="IPR004175">
    <property type="entry name" value="RNA_CPDase"/>
</dbReference>
<organism evidence="3 4">
    <name type="scientific">Paenibacillus artemisiicola</name>
    <dbReference type="NCBI Taxonomy" id="1172618"/>
    <lineage>
        <taxon>Bacteria</taxon>
        <taxon>Bacillati</taxon>
        <taxon>Bacillota</taxon>
        <taxon>Bacilli</taxon>
        <taxon>Bacillales</taxon>
        <taxon>Paenibacillaceae</taxon>
        <taxon>Paenibacillus</taxon>
    </lineage>
</organism>